<dbReference type="Proteomes" id="UP000499080">
    <property type="component" value="Unassembled WGS sequence"/>
</dbReference>
<protein>
    <submittedName>
        <fullName evidence="1">Uncharacterized protein</fullName>
    </submittedName>
</protein>
<comment type="caution">
    <text evidence="1">The sequence shown here is derived from an EMBL/GenBank/DDBJ whole genome shotgun (WGS) entry which is preliminary data.</text>
</comment>
<evidence type="ECO:0000313" key="2">
    <source>
        <dbReference type="Proteomes" id="UP000499080"/>
    </source>
</evidence>
<reference evidence="1 2" key="1">
    <citation type="journal article" date="2019" name="Sci. Rep.">
        <title>Orb-weaving spider Araneus ventricosus genome elucidates the spidroin gene catalogue.</title>
        <authorList>
            <person name="Kono N."/>
            <person name="Nakamura H."/>
            <person name="Ohtoshi R."/>
            <person name="Moran D.A.P."/>
            <person name="Shinohara A."/>
            <person name="Yoshida Y."/>
            <person name="Fujiwara M."/>
            <person name="Mori M."/>
            <person name="Tomita M."/>
            <person name="Arakawa K."/>
        </authorList>
    </citation>
    <scope>NUCLEOTIDE SEQUENCE [LARGE SCALE GENOMIC DNA]</scope>
</reference>
<accession>A0A4Y2IYA1</accession>
<evidence type="ECO:0000313" key="1">
    <source>
        <dbReference type="EMBL" id="GBM82209.1"/>
    </source>
</evidence>
<organism evidence="1 2">
    <name type="scientific">Araneus ventricosus</name>
    <name type="common">Orbweaver spider</name>
    <name type="synonym">Epeira ventricosa</name>
    <dbReference type="NCBI Taxonomy" id="182803"/>
    <lineage>
        <taxon>Eukaryota</taxon>
        <taxon>Metazoa</taxon>
        <taxon>Ecdysozoa</taxon>
        <taxon>Arthropoda</taxon>
        <taxon>Chelicerata</taxon>
        <taxon>Arachnida</taxon>
        <taxon>Araneae</taxon>
        <taxon>Araneomorphae</taxon>
        <taxon>Entelegynae</taxon>
        <taxon>Araneoidea</taxon>
        <taxon>Araneidae</taxon>
        <taxon>Araneus</taxon>
    </lineage>
</organism>
<dbReference type="AlphaFoldDB" id="A0A4Y2IYA1"/>
<name>A0A4Y2IYA1_ARAVE</name>
<sequence length="102" mass="11469">MKYDSSRRAINHSGLGGRVGEGECAWELQLDLRIRGLEGKGKEPTPTRRTRKGVRPLVGRWGIIIIEQRKKGERDTAVNTKGNSFPVSRDKKSWVDLGNVKI</sequence>
<keyword evidence="2" id="KW-1185">Reference proteome</keyword>
<proteinExistence type="predicted"/>
<gene>
    <name evidence="1" type="ORF">AVEN_130909_1</name>
</gene>
<dbReference type="EMBL" id="BGPR01108228">
    <property type="protein sequence ID" value="GBM82209.1"/>
    <property type="molecule type" value="Genomic_DNA"/>
</dbReference>